<evidence type="ECO:0000313" key="3">
    <source>
        <dbReference type="EMBL" id="SJN14982.1"/>
    </source>
</evidence>
<dbReference type="Proteomes" id="UP000196331">
    <property type="component" value="Unassembled WGS sequence"/>
</dbReference>
<keyword evidence="1" id="KW-0472">Membrane</keyword>
<dbReference type="AlphaFoldDB" id="A0A1R4I596"/>
<dbReference type="EMBL" id="RRZC01000010">
    <property type="protein sequence ID" value="MBE0404034.1"/>
    <property type="molecule type" value="Genomic_DNA"/>
</dbReference>
<evidence type="ECO:0000313" key="5">
    <source>
        <dbReference type="Proteomes" id="UP000754821"/>
    </source>
</evidence>
<dbReference type="Proteomes" id="UP000754821">
    <property type="component" value="Unassembled WGS sequence"/>
</dbReference>
<reference evidence="2 5" key="2">
    <citation type="submission" date="2020-07" db="EMBL/GenBank/DDBJ databases">
        <title>Halophilic bacteria isolated from french cheeses.</title>
        <authorList>
            <person name="Kothe C.I."/>
            <person name="Farah-Kraiem B."/>
            <person name="Renault P."/>
            <person name="Dridi B."/>
        </authorList>
    </citation>
    <scope>NUCLEOTIDE SEQUENCE [LARGE SCALE GENOMIC DNA]</scope>
    <source>
        <strain evidence="2 5">FME16</strain>
    </source>
</reference>
<keyword evidence="1" id="KW-1133">Transmembrane helix</keyword>
<keyword evidence="5" id="KW-1185">Reference proteome</keyword>
<evidence type="ECO:0000313" key="2">
    <source>
        <dbReference type="EMBL" id="MBE0404034.1"/>
    </source>
</evidence>
<feature type="transmembrane region" description="Helical" evidence="1">
    <location>
        <begin position="20"/>
        <end position="43"/>
    </location>
</feature>
<feature type="transmembrane region" description="Helical" evidence="1">
    <location>
        <begin position="88"/>
        <end position="112"/>
    </location>
</feature>
<dbReference type="OrthoDB" id="8549814at2"/>
<sequence>MKAIVQRLNLTHPGHFVGGLTLWSIWFVAIYGGLSVACAVVPPEPDQGAFNHINITLLLLSLVTAVLLAGLAWGCFQEAKQHKGRQHFNAFVSAWLYVFSALGVVFVAGPMVGLPPCL</sequence>
<keyword evidence="1" id="KW-0812">Transmembrane</keyword>
<organism evidence="3 4">
    <name type="scientific">Halomonas citrativorans</name>
    <dbReference type="NCBI Taxonomy" id="2742612"/>
    <lineage>
        <taxon>Bacteria</taxon>
        <taxon>Pseudomonadati</taxon>
        <taxon>Pseudomonadota</taxon>
        <taxon>Gammaproteobacteria</taxon>
        <taxon>Oceanospirillales</taxon>
        <taxon>Halomonadaceae</taxon>
        <taxon>Halomonas</taxon>
    </lineage>
</organism>
<dbReference type="EMBL" id="FUKM01000059">
    <property type="protein sequence ID" value="SJN14982.1"/>
    <property type="molecule type" value="Genomic_DNA"/>
</dbReference>
<dbReference type="RefSeq" id="WP_087111579.1">
    <property type="nucleotide sequence ID" value="NZ_FUKM01000059.1"/>
</dbReference>
<comment type="caution">
    <text evidence="3">The sequence shown here is derived from an EMBL/GenBank/DDBJ whole genome shotgun (WGS) entry which is preliminary data.</text>
</comment>
<name>A0A1R4I596_9GAMM</name>
<evidence type="ECO:0000256" key="1">
    <source>
        <dbReference type="SAM" id="Phobius"/>
    </source>
</evidence>
<reference evidence="3 4" key="1">
    <citation type="submission" date="2017-02" db="EMBL/GenBank/DDBJ databases">
        <authorList>
            <person name="Dridi B."/>
        </authorList>
    </citation>
    <scope>NUCLEOTIDE SEQUENCE [LARGE SCALE GENOMIC DNA]</scope>
    <source>
        <strain evidence="3 4">JB380</strain>
    </source>
</reference>
<gene>
    <name evidence="3" type="ORF">CZ787_17875</name>
    <name evidence="2" type="ORF">EI163_10790</name>
</gene>
<evidence type="ECO:0000313" key="4">
    <source>
        <dbReference type="Proteomes" id="UP000196331"/>
    </source>
</evidence>
<accession>A0A1R4I596</accession>
<proteinExistence type="predicted"/>
<feature type="transmembrane region" description="Helical" evidence="1">
    <location>
        <begin position="55"/>
        <end position="76"/>
    </location>
</feature>
<protein>
    <submittedName>
        <fullName evidence="3">Uncharacterized protein</fullName>
    </submittedName>
</protein>